<dbReference type="InterPro" id="IPR036388">
    <property type="entry name" value="WH-like_DNA-bd_sf"/>
</dbReference>
<proteinExistence type="predicted"/>
<dbReference type="Gene3D" id="1.10.10.10">
    <property type="entry name" value="Winged helix-like DNA-binding domain superfamily/Winged helix DNA-binding domain"/>
    <property type="match status" value="1"/>
</dbReference>
<sequence length="195" mass="22241">MSPEERKTEIRRLIEEENTLKISDLSDRFNVSEMTIHRDVKPLIKEGVVKKTFGGIMFVEEAKVNLQKCCSYCYKSTDNNNKLTYQLILDNNQIEVTCCSHCGMLRHDQLGEKVSQALCHDFLTNITVSAKMAWFVMDTTLQMNCCEPQILSFSKKDLADKFTKGFGGKVLSFEEAMQKLKTEMGLTSSCCNNHL</sequence>
<dbReference type="InterPro" id="IPR036390">
    <property type="entry name" value="WH_DNA-bd_sf"/>
</dbReference>
<dbReference type="Proteomes" id="UP001275436">
    <property type="component" value="Unassembled WGS sequence"/>
</dbReference>
<protein>
    <submittedName>
        <fullName evidence="5">HTH-type transcriptional repressor YcnK</fullName>
    </submittedName>
</protein>
<keyword evidence="3" id="KW-0804">Transcription</keyword>
<evidence type="ECO:0000313" key="5">
    <source>
        <dbReference type="EMBL" id="GLO64528.1"/>
    </source>
</evidence>
<dbReference type="PROSITE" id="PS51000">
    <property type="entry name" value="HTH_DEOR_2"/>
    <property type="match status" value="1"/>
</dbReference>
<gene>
    <name evidence="5" type="primary">ycnK</name>
    <name evidence="5" type="ORF">MACH08_03120</name>
</gene>
<comment type="caution">
    <text evidence="5">The sequence shown here is derived from an EMBL/GenBank/DDBJ whole genome shotgun (WGS) entry which is preliminary data.</text>
</comment>
<dbReference type="InterPro" id="IPR018356">
    <property type="entry name" value="Tscrpt_reg_HTH_DeoR_CS"/>
</dbReference>
<dbReference type="SMART" id="SM00420">
    <property type="entry name" value="HTH_DEOR"/>
    <property type="match status" value="1"/>
</dbReference>
<name>A0ABQ5TG15_9BACI</name>
<evidence type="ECO:0000256" key="3">
    <source>
        <dbReference type="ARBA" id="ARBA00023163"/>
    </source>
</evidence>
<dbReference type="PRINTS" id="PR00037">
    <property type="entry name" value="HTHLACR"/>
</dbReference>
<dbReference type="SUPFAM" id="SSF160387">
    <property type="entry name" value="NosL/MerB-like"/>
    <property type="match status" value="1"/>
</dbReference>
<dbReference type="PROSITE" id="PS00894">
    <property type="entry name" value="HTH_DEOR_1"/>
    <property type="match status" value="1"/>
</dbReference>
<organism evidence="5 6">
    <name type="scientific">Oceanobacillus kimchii</name>
    <dbReference type="NCBI Taxonomy" id="746691"/>
    <lineage>
        <taxon>Bacteria</taxon>
        <taxon>Bacillati</taxon>
        <taxon>Bacillota</taxon>
        <taxon>Bacilli</taxon>
        <taxon>Bacillales</taxon>
        <taxon>Bacillaceae</taxon>
        <taxon>Oceanobacillus</taxon>
    </lineage>
</organism>
<evidence type="ECO:0000256" key="2">
    <source>
        <dbReference type="ARBA" id="ARBA00023125"/>
    </source>
</evidence>
<dbReference type="EMBL" id="BSKO01000001">
    <property type="protein sequence ID" value="GLO64528.1"/>
    <property type="molecule type" value="Genomic_DNA"/>
</dbReference>
<evidence type="ECO:0000259" key="4">
    <source>
        <dbReference type="PROSITE" id="PS51000"/>
    </source>
</evidence>
<dbReference type="InterPro" id="IPR001034">
    <property type="entry name" value="DeoR_HTH"/>
</dbReference>
<keyword evidence="2" id="KW-0238">DNA-binding</keyword>
<dbReference type="Pfam" id="PF05573">
    <property type="entry name" value="NosL"/>
    <property type="match status" value="1"/>
</dbReference>
<keyword evidence="6" id="KW-1185">Reference proteome</keyword>
<accession>A0ABQ5TG15</accession>
<dbReference type="PANTHER" id="PTHR41247">
    <property type="entry name" value="HTH-TYPE TRANSCRIPTIONAL REPRESSOR YCNK"/>
    <property type="match status" value="1"/>
</dbReference>
<dbReference type="SUPFAM" id="SSF46785">
    <property type="entry name" value="Winged helix' DNA-binding domain"/>
    <property type="match status" value="1"/>
</dbReference>
<dbReference type="PANTHER" id="PTHR41247:SF1">
    <property type="entry name" value="HTH-TYPE TRANSCRIPTIONAL REPRESSOR YCNK"/>
    <property type="match status" value="1"/>
</dbReference>
<keyword evidence="1" id="KW-0805">Transcription regulation</keyword>
<reference evidence="5 6" key="1">
    <citation type="submission" date="2023-02" db="EMBL/GenBank/DDBJ databases">
        <title>Oceanobacillus kimchii IFOP_LL358 isolated form Alexandrium catenella lab strain.</title>
        <authorList>
            <person name="Gajardo G."/>
            <person name="Ueki S."/>
            <person name="Maruyama F."/>
        </authorList>
    </citation>
    <scope>NUCLEOTIDE SEQUENCE [LARGE SCALE GENOMIC DNA]</scope>
    <source>
        <strain evidence="5 6">IFOP_LL358</strain>
    </source>
</reference>
<evidence type="ECO:0000313" key="6">
    <source>
        <dbReference type="Proteomes" id="UP001275436"/>
    </source>
</evidence>
<feature type="domain" description="HTH deoR-type" evidence="4">
    <location>
        <begin position="3"/>
        <end position="58"/>
    </location>
</feature>
<evidence type="ECO:0000256" key="1">
    <source>
        <dbReference type="ARBA" id="ARBA00023015"/>
    </source>
</evidence>
<dbReference type="Pfam" id="PF08220">
    <property type="entry name" value="HTH_DeoR"/>
    <property type="match status" value="1"/>
</dbReference>
<dbReference type="Gene3D" id="3.30.70.2050">
    <property type="match status" value="1"/>
</dbReference>
<dbReference type="RefSeq" id="WP_317957605.1">
    <property type="nucleotide sequence ID" value="NZ_BSKO01000001.1"/>
</dbReference>
<dbReference type="InterPro" id="IPR008719">
    <property type="entry name" value="N2O_reductase_NosL"/>
</dbReference>